<evidence type="ECO:0000256" key="4">
    <source>
        <dbReference type="SAM" id="Phobius"/>
    </source>
</evidence>
<evidence type="ECO:0000256" key="3">
    <source>
        <dbReference type="ARBA" id="ARBA00022840"/>
    </source>
</evidence>
<keyword evidence="4" id="KW-0472">Membrane</keyword>
<dbReference type="GO" id="GO:0006289">
    <property type="term" value="P:nucleotide-excision repair"/>
    <property type="evidence" value="ECO:0007669"/>
    <property type="project" value="TreeGrafter"/>
</dbReference>
<proteinExistence type="predicted"/>
<feature type="transmembrane region" description="Helical" evidence="4">
    <location>
        <begin position="72"/>
        <end position="93"/>
    </location>
</feature>
<evidence type="ECO:0000313" key="6">
    <source>
        <dbReference type="EMBL" id="MBX42783.1"/>
    </source>
</evidence>
<keyword evidence="4" id="KW-0812">Transmembrane</keyword>
<dbReference type="Pfam" id="PF06733">
    <property type="entry name" value="DEAD_2"/>
    <property type="match status" value="1"/>
</dbReference>
<evidence type="ECO:0000259" key="5">
    <source>
        <dbReference type="PROSITE" id="PS51193"/>
    </source>
</evidence>
<dbReference type="GO" id="GO:1990918">
    <property type="term" value="P:double-strand break repair involved in meiotic recombination"/>
    <property type="evidence" value="ECO:0007669"/>
    <property type="project" value="TreeGrafter"/>
</dbReference>
<dbReference type="GO" id="GO:0016787">
    <property type="term" value="F:hydrolase activity"/>
    <property type="evidence" value="ECO:0007669"/>
    <property type="project" value="UniProtKB-KW"/>
</dbReference>
<evidence type="ECO:0000256" key="2">
    <source>
        <dbReference type="ARBA" id="ARBA00022801"/>
    </source>
</evidence>
<dbReference type="InterPro" id="IPR010614">
    <property type="entry name" value="RAD3-like_helicase_DEAD"/>
</dbReference>
<dbReference type="InterPro" id="IPR045028">
    <property type="entry name" value="DinG/Rad3-like"/>
</dbReference>
<keyword evidence="2" id="KW-0378">Hydrolase</keyword>
<dbReference type="Gene3D" id="3.40.50.300">
    <property type="entry name" value="P-loop containing nucleotide triphosphate hydrolases"/>
    <property type="match status" value="1"/>
</dbReference>
<sequence length="94" mass="10167">MADDAQLVFCPYSYIINPVTRGAMEIDIKGAILVLDEAHNIEDIARDAGSVDVEEDVLHSKSLSGLLLDSDVQNWIIVWPIIVSLSCIGLGGLD</sequence>
<organism evidence="6">
    <name type="scientific">Rhizophora mucronata</name>
    <name type="common">Asiatic mangrove</name>
    <dbReference type="NCBI Taxonomy" id="61149"/>
    <lineage>
        <taxon>Eukaryota</taxon>
        <taxon>Viridiplantae</taxon>
        <taxon>Streptophyta</taxon>
        <taxon>Embryophyta</taxon>
        <taxon>Tracheophyta</taxon>
        <taxon>Spermatophyta</taxon>
        <taxon>Magnoliopsida</taxon>
        <taxon>eudicotyledons</taxon>
        <taxon>Gunneridae</taxon>
        <taxon>Pentapetalae</taxon>
        <taxon>rosids</taxon>
        <taxon>fabids</taxon>
        <taxon>Malpighiales</taxon>
        <taxon>Rhizophoraceae</taxon>
        <taxon>Rhizophora</taxon>
    </lineage>
</organism>
<dbReference type="GO" id="GO:0005524">
    <property type="term" value="F:ATP binding"/>
    <property type="evidence" value="ECO:0007669"/>
    <property type="project" value="UniProtKB-KW"/>
</dbReference>
<keyword evidence="1" id="KW-0547">Nucleotide-binding</keyword>
<dbReference type="PANTHER" id="PTHR11472:SF47">
    <property type="entry name" value="FANCONI ANEMIA GROUP J PROTEIN"/>
    <property type="match status" value="1"/>
</dbReference>
<protein>
    <recommendedName>
        <fullName evidence="5">Helicase ATP-binding domain-containing protein</fullName>
    </recommendedName>
</protein>
<dbReference type="EMBL" id="GGEC01062299">
    <property type="protein sequence ID" value="MBX42783.1"/>
    <property type="molecule type" value="Transcribed_RNA"/>
</dbReference>
<dbReference type="InterPro" id="IPR027417">
    <property type="entry name" value="P-loop_NTPase"/>
</dbReference>
<dbReference type="GO" id="GO:0003678">
    <property type="term" value="F:DNA helicase activity"/>
    <property type="evidence" value="ECO:0007669"/>
    <property type="project" value="InterPro"/>
</dbReference>
<dbReference type="AlphaFoldDB" id="A0A2P2NJW8"/>
<dbReference type="PROSITE" id="PS51193">
    <property type="entry name" value="HELICASE_ATP_BIND_2"/>
    <property type="match status" value="1"/>
</dbReference>
<reference evidence="6" key="1">
    <citation type="submission" date="2018-02" db="EMBL/GenBank/DDBJ databases">
        <title>Rhizophora mucronata_Transcriptome.</title>
        <authorList>
            <person name="Meera S.P."/>
            <person name="Sreeshan A."/>
            <person name="Augustine A."/>
        </authorList>
    </citation>
    <scope>NUCLEOTIDE SEQUENCE</scope>
    <source>
        <tissue evidence="6">Leaf</tissue>
    </source>
</reference>
<keyword evidence="3" id="KW-0067">ATP-binding</keyword>
<dbReference type="PANTHER" id="PTHR11472">
    <property type="entry name" value="DNA REPAIR DEAD HELICASE RAD3/XP-D SUBFAMILY MEMBER"/>
    <property type="match status" value="1"/>
</dbReference>
<feature type="domain" description="Helicase ATP-binding" evidence="5">
    <location>
        <begin position="1"/>
        <end position="89"/>
    </location>
</feature>
<dbReference type="GO" id="GO:0005634">
    <property type="term" value="C:nucleus"/>
    <property type="evidence" value="ECO:0007669"/>
    <property type="project" value="TreeGrafter"/>
</dbReference>
<dbReference type="GO" id="GO:0003677">
    <property type="term" value="F:DNA binding"/>
    <property type="evidence" value="ECO:0007669"/>
    <property type="project" value="InterPro"/>
</dbReference>
<accession>A0A2P2NJW8</accession>
<dbReference type="InterPro" id="IPR014013">
    <property type="entry name" value="Helic_SF1/SF2_ATP-bd_DinG/Rad3"/>
</dbReference>
<keyword evidence="4" id="KW-1133">Transmembrane helix</keyword>
<name>A0A2P2NJW8_RHIMU</name>
<evidence type="ECO:0000256" key="1">
    <source>
        <dbReference type="ARBA" id="ARBA00022741"/>
    </source>
</evidence>